<evidence type="ECO:0000313" key="3">
    <source>
        <dbReference type="Proteomes" id="UP000054270"/>
    </source>
</evidence>
<feature type="region of interest" description="Disordered" evidence="1">
    <location>
        <begin position="47"/>
        <end position="89"/>
    </location>
</feature>
<accession>A0A0D2MVV6</accession>
<gene>
    <name evidence="2" type="ORF">HYPSUDRAFT_801622</name>
</gene>
<sequence>MASSGQNGPPNTPLRPVLFNISTPAHVPWNTPGTGVSNYYSAPFSPTPASHEGRATPGTSAPVKRKYLGKENNSLNTDPKKRRKKQALTNSDKVQLFHGFIKTELQWSYSEAIFYTSQATSNFDFDSTSLSNNDPRSQKWGASRESITATLQHFYNGRTEHPPAKILHSWFTHPYGRHERESVDMYSTHTPYTELKPVRVALSSFAMQTILNKAVREVEAAIATTSGLHLSHLSIVDDADDESE</sequence>
<keyword evidence="3" id="KW-1185">Reference proteome</keyword>
<dbReference type="EMBL" id="KN817522">
    <property type="protein sequence ID" value="KJA28108.1"/>
    <property type="molecule type" value="Genomic_DNA"/>
</dbReference>
<protein>
    <submittedName>
        <fullName evidence="2">Uncharacterized protein</fullName>
    </submittedName>
</protein>
<dbReference type="OrthoDB" id="3013020at2759"/>
<evidence type="ECO:0000256" key="1">
    <source>
        <dbReference type="SAM" id="MobiDB-lite"/>
    </source>
</evidence>
<dbReference type="STRING" id="945553.A0A0D2MVV6"/>
<proteinExistence type="predicted"/>
<name>A0A0D2MVV6_HYPSF</name>
<reference evidence="3" key="1">
    <citation type="submission" date="2014-04" db="EMBL/GenBank/DDBJ databases">
        <title>Evolutionary Origins and Diversification of the Mycorrhizal Mutualists.</title>
        <authorList>
            <consortium name="DOE Joint Genome Institute"/>
            <consortium name="Mycorrhizal Genomics Consortium"/>
            <person name="Kohler A."/>
            <person name="Kuo A."/>
            <person name="Nagy L.G."/>
            <person name="Floudas D."/>
            <person name="Copeland A."/>
            <person name="Barry K.W."/>
            <person name="Cichocki N."/>
            <person name="Veneault-Fourrey C."/>
            <person name="LaButti K."/>
            <person name="Lindquist E.A."/>
            <person name="Lipzen A."/>
            <person name="Lundell T."/>
            <person name="Morin E."/>
            <person name="Murat C."/>
            <person name="Riley R."/>
            <person name="Ohm R."/>
            <person name="Sun H."/>
            <person name="Tunlid A."/>
            <person name="Henrissat B."/>
            <person name="Grigoriev I.V."/>
            <person name="Hibbett D.S."/>
            <person name="Martin F."/>
        </authorList>
    </citation>
    <scope>NUCLEOTIDE SEQUENCE [LARGE SCALE GENOMIC DNA]</scope>
    <source>
        <strain evidence="3">FD-334 SS-4</strain>
    </source>
</reference>
<dbReference type="AlphaFoldDB" id="A0A0D2MVV6"/>
<dbReference type="Proteomes" id="UP000054270">
    <property type="component" value="Unassembled WGS sequence"/>
</dbReference>
<organism evidence="2 3">
    <name type="scientific">Hypholoma sublateritium (strain FD-334 SS-4)</name>
    <dbReference type="NCBI Taxonomy" id="945553"/>
    <lineage>
        <taxon>Eukaryota</taxon>
        <taxon>Fungi</taxon>
        <taxon>Dikarya</taxon>
        <taxon>Basidiomycota</taxon>
        <taxon>Agaricomycotina</taxon>
        <taxon>Agaricomycetes</taxon>
        <taxon>Agaricomycetidae</taxon>
        <taxon>Agaricales</taxon>
        <taxon>Agaricineae</taxon>
        <taxon>Strophariaceae</taxon>
        <taxon>Hypholoma</taxon>
    </lineage>
</organism>
<evidence type="ECO:0000313" key="2">
    <source>
        <dbReference type="EMBL" id="KJA28108.1"/>
    </source>
</evidence>